<dbReference type="SUPFAM" id="SSF56300">
    <property type="entry name" value="Metallo-dependent phosphatases"/>
    <property type="match status" value="1"/>
</dbReference>
<protein>
    <recommendedName>
        <fullName evidence="2">Calcineurin-like phosphoesterase domain-containing protein</fullName>
    </recommendedName>
</protein>
<gene>
    <name evidence="1" type="ORF">CDEB00056_LOCUS11469</name>
</gene>
<sequence length="667" mass="75319">MPMFRRTSFHQIHRGISNLAVIISTASFVRCLSPHRICGFADHLHCKQVGNHSRLYSVSPLDNSQSLPSQQIGEGTRLISFITDIEGCAKYFDRFVENSQVLEFETIQPNFSNGPDYFPYEKRVKFCDNTHYNDDNILVCGGDMWDKGGNDLYVTRQLLSLHDRFGGNKVKFIMGNRDINKIRILQEIGIATADDENEKPNENDSCENLPTHGGIVWFKGTGLQGDPDLIRKCNDEIVQSKKCQSTSIDENNILVPNSSGERLKWILRKTMGSPNAFEWRRLELQQEKDFYAFTVGIQNEAETLVTDGEVVDSYRKSCHPNGEMGNYIKRANLSLKLGGAMFMHGSLPLTPELVSMFRDTNKKSSEINMEGESSFWDEFYKYALPFVGEGKSGMDLPSVRNAQEWSDALNEFARYQYDVWHRNITTVEEGDNSSLGLWSTTGGYQNTSDGAREIGSLCQYGMGWLPSRKLNPTIVYQSWMQDGYPKFFRKQESREAYQNIVKQFFDINNLDVIVSGHQPVGDLPFPIQISANKFIICADTSYSRDTIWLNNRENTGEGESISFRGDAAVSEVLLKQCVDSGKIYSVGSHGVLSDGAAYDSDNLYGSDEDNTMIGTLVDRKKLVFEGSVQDDSNDEVDWFVRSKLEDGSFLISSGRGYEVFNSIATKR</sequence>
<reference evidence="1" key="1">
    <citation type="submission" date="2021-01" db="EMBL/GenBank/DDBJ databases">
        <authorList>
            <person name="Corre E."/>
            <person name="Pelletier E."/>
            <person name="Niang G."/>
            <person name="Scheremetjew M."/>
            <person name="Finn R."/>
            <person name="Kale V."/>
            <person name="Holt S."/>
            <person name="Cochrane G."/>
            <person name="Meng A."/>
            <person name="Brown T."/>
            <person name="Cohen L."/>
        </authorList>
    </citation>
    <scope>NUCLEOTIDE SEQUENCE</scope>
    <source>
        <strain evidence="1">MM31A-1</strain>
    </source>
</reference>
<dbReference type="PANTHER" id="PTHR42254">
    <property type="entry name" value="METALLOPHOS DOMAIN-CONTAINING PROTEIN"/>
    <property type="match status" value="1"/>
</dbReference>
<proteinExistence type="predicted"/>
<dbReference type="Gene3D" id="3.60.21.10">
    <property type="match status" value="1"/>
</dbReference>
<dbReference type="EMBL" id="HBIO01014849">
    <property type="protein sequence ID" value="CAE0466617.1"/>
    <property type="molecule type" value="Transcribed_RNA"/>
</dbReference>
<dbReference type="PANTHER" id="PTHR42254:SF1">
    <property type="entry name" value="CALCINEURIN-LIKE PHOSPHOESTERASE DOMAIN-CONTAINING PROTEIN"/>
    <property type="match status" value="1"/>
</dbReference>
<dbReference type="InterPro" id="IPR029052">
    <property type="entry name" value="Metallo-depent_PP-like"/>
</dbReference>
<name>A0A7S3Q6J8_9STRA</name>
<organism evidence="1">
    <name type="scientific">Chaetoceros debilis</name>
    <dbReference type="NCBI Taxonomy" id="122233"/>
    <lineage>
        <taxon>Eukaryota</taxon>
        <taxon>Sar</taxon>
        <taxon>Stramenopiles</taxon>
        <taxon>Ochrophyta</taxon>
        <taxon>Bacillariophyta</taxon>
        <taxon>Coscinodiscophyceae</taxon>
        <taxon>Chaetocerotophycidae</taxon>
        <taxon>Chaetocerotales</taxon>
        <taxon>Chaetocerotaceae</taxon>
        <taxon>Chaetoceros</taxon>
    </lineage>
</organism>
<evidence type="ECO:0008006" key="2">
    <source>
        <dbReference type="Google" id="ProtNLM"/>
    </source>
</evidence>
<dbReference type="AlphaFoldDB" id="A0A7S3Q6J8"/>
<evidence type="ECO:0000313" key="1">
    <source>
        <dbReference type="EMBL" id="CAE0466617.1"/>
    </source>
</evidence>
<accession>A0A7S3Q6J8</accession>